<dbReference type="NCBIfam" id="TIGR01683">
    <property type="entry name" value="thiS"/>
    <property type="match status" value="1"/>
</dbReference>
<dbReference type="Proteomes" id="UP000718821">
    <property type="component" value="Unassembled WGS sequence"/>
</dbReference>
<gene>
    <name evidence="1" type="primary">thiS</name>
    <name evidence="1" type="ORF">H7U32_01930</name>
</gene>
<dbReference type="Pfam" id="PF02597">
    <property type="entry name" value="ThiS"/>
    <property type="match status" value="1"/>
</dbReference>
<dbReference type="InterPro" id="IPR012675">
    <property type="entry name" value="Beta-grasp_dom_sf"/>
</dbReference>
<dbReference type="InterPro" id="IPR003749">
    <property type="entry name" value="ThiS/MoaD-like"/>
</dbReference>
<protein>
    <submittedName>
        <fullName evidence="1">Sulfur carrier protein ThiS</fullName>
    </submittedName>
</protein>
<reference evidence="1" key="2">
    <citation type="journal article" date="2021" name="Sci. Rep.">
        <title>The distribution of antibiotic resistance genes in chicken gut microbiota commensals.</title>
        <authorList>
            <person name="Juricova H."/>
            <person name="Matiasovicova J."/>
            <person name="Kubasova T."/>
            <person name="Cejkova D."/>
            <person name="Rychlik I."/>
        </authorList>
    </citation>
    <scope>NUCLEOTIDE SEQUENCE</scope>
    <source>
        <strain evidence="1">An836</strain>
    </source>
</reference>
<organism evidence="1 2">
    <name type="scientific">Bifidobacterium pullorum subsp. saeculare</name>
    <dbReference type="NCBI Taxonomy" id="78257"/>
    <lineage>
        <taxon>Bacteria</taxon>
        <taxon>Bacillati</taxon>
        <taxon>Actinomycetota</taxon>
        <taxon>Actinomycetes</taxon>
        <taxon>Bifidobacteriales</taxon>
        <taxon>Bifidobacteriaceae</taxon>
        <taxon>Bifidobacterium</taxon>
    </lineage>
</organism>
<evidence type="ECO:0000313" key="1">
    <source>
        <dbReference type="EMBL" id="MBM6699106.1"/>
    </source>
</evidence>
<dbReference type="InterPro" id="IPR016155">
    <property type="entry name" value="Mopterin_synth/thiamin_S_b"/>
</dbReference>
<dbReference type="AlphaFoldDB" id="A0A938WWB7"/>
<dbReference type="Gene3D" id="3.10.20.30">
    <property type="match status" value="1"/>
</dbReference>
<dbReference type="PANTHER" id="PTHR34472:SF1">
    <property type="entry name" value="SULFUR CARRIER PROTEIN THIS"/>
    <property type="match status" value="1"/>
</dbReference>
<dbReference type="RefSeq" id="WP_204467565.1">
    <property type="nucleotide sequence ID" value="NZ_JACLYU010000002.1"/>
</dbReference>
<name>A0A938WWB7_9BIFI</name>
<comment type="caution">
    <text evidence="1">The sequence shown here is derived from an EMBL/GenBank/DDBJ whole genome shotgun (WGS) entry which is preliminary data.</text>
</comment>
<dbReference type="SUPFAM" id="SSF54285">
    <property type="entry name" value="MoaD/ThiS"/>
    <property type="match status" value="1"/>
</dbReference>
<evidence type="ECO:0000313" key="2">
    <source>
        <dbReference type="Proteomes" id="UP000718821"/>
    </source>
</evidence>
<keyword evidence="2" id="KW-1185">Reference proteome</keyword>
<reference evidence="1" key="1">
    <citation type="submission" date="2020-08" db="EMBL/GenBank/DDBJ databases">
        <authorList>
            <person name="Cejkova D."/>
            <person name="Kubasova T."/>
            <person name="Jahodarova E."/>
            <person name="Rychlik I."/>
        </authorList>
    </citation>
    <scope>NUCLEOTIDE SEQUENCE</scope>
    <source>
        <strain evidence="1">An836</strain>
    </source>
</reference>
<dbReference type="InterPro" id="IPR010035">
    <property type="entry name" value="Thi_S"/>
</dbReference>
<dbReference type="PANTHER" id="PTHR34472">
    <property type="entry name" value="SULFUR CARRIER PROTEIN THIS"/>
    <property type="match status" value="1"/>
</dbReference>
<sequence length="64" mass="7062">MQVNGEHVTLEAPVSVADYLSAHRYRPELVAVELDGRIVPRDRRADTMLTDGSVMEIVQIVQGG</sequence>
<proteinExistence type="predicted"/>
<dbReference type="CDD" id="cd00565">
    <property type="entry name" value="Ubl_ThiS"/>
    <property type="match status" value="1"/>
</dbReference>
<accession>A0A938WWB7</accession>
<dbReference type="EMBL" id="JACLYU010000002">
    <property type="protein sequence ID" value="MBM6699106.1"/>
    <property type="molecule type" value="Genomic_DNA"/>
</dbReference>